<reference evidence="9 10" key="1">
    <citation type="journal article" date="2010" name="Science">
        <title>Genomic comparison of the ants Camponotus floridanus and Harpegnathos saltator.</title>
        <authorList>
            <person name="Bonasio R."/>
            <person name="Zhang G."/>
            <person name="Ye C."/>
            <person name="Mutti N.S."/>
            <person name="Fang X."/>
            <person name="Qin N."/>
            <person name="Donahue G."/>
            <person name="Yang P."/>
            <person name="Li Q."/>
            <person name="Li C."/>
            <person name="Zhang P."/>
            <person name="Huang Z."/>
            <person name="Berger S.L."/>
            <person name="Reinberg D."/>
            <person name="Wang J."/>
            <person name="Liebig J."/>
        </authorList>
    </citation>
    <scope>NUCLEOTIDE SEQUENCE [LARGE SCALE GENOMIC DNA]</scope>
    <source>
        <strain evidence="10">C129</strain>
    </source>
</reference>
<keyword evidence="10" id="KW-1185">Reference proteome</keyword>
<evidence type="ECO:0000256" key="3">
    <source>
        <dbReference type="ARBA" id="ARBA00022692"/>
    </source>
</evidence>
<dbReference type="GO" id="GO:0005549">
    <property type="term" value="F:odorant binding"/>
    <property type="evidence" value="ECO:0007669"/>
    <property type="project" value="InterPro"/>
</dbReference>
<feature type="non-terminal residue" evidence="9">
    <location>
        <position position="52"/>
    </location>
</feature>
<sequence length="52" mass="6080">EAVYRTIYNLEWYKWKPKQAKNLILLIGRVQVPFHITAGKIVPLTMTTFCSV</sequence>
<dbReference type="GO" id="GO:0004984">
    <property type="term" value="F:olfactory receptor activity"/>
    <property type="evidence" value="ECO:0007669"/>
    <property type="project" value="InterPro"/>
</dbReference>
<gene>
    <name evidence="9" type="ORF">EAG_03863</name>
</gene>
<dbReference type="Pfam" id="PF02949">
    <property type="entry name" value="7tm_6"/>
    <property type="match status" value="1"/>
</dbReference>
<feature type="non-terminal residue" evidence="9">
    <location>
        <position position="1"/>
    </location>
</feature>
<evidence type="ECO:0000313" key="9">
    <source>
        <dbReference type="EMBL" id="EFN70674.1"/>
    </source>
</evidence>
<keyword evidence="5" id="KW-1133">Transmembrane helix</keyword>
<dbReference type="InterPro" id="IPR004117">
    <property type="entry name" value="7tm6_olfct_rcpt"/>
</dbReference>
<dbReference type="Proteomes" id="UP000000311">
    <property type="component" value="Unassembled WGS sequence"/>
</dbReference>
<proteinExistence type="predicted"/>
<evidence type="ECO:0000313" key="10">
    <source>
        <dbReference type="Proteomes" id="UP000000311"/>
    </source>
</evidence>
<keyword evidence="8" id="KW-0807">Transducer</keyword>
<evidence type="ECO:0000256" key="2">
    <source>
        <dbReference type="ARBA" id="ARBA00022606"/>
    </source>
</evidence>
<name>E2A7H7_CAMFO</name>
<dbReference type="EMBL" id="GL437329">
    <property type="protein sequence ID" value="EFN70674.1"/>
    <property type="molecule type" value="Genomic_DNA"/>
</dbReference>
<organism evidence="10">
    <name type="scientific">Camponotus floridanus</name>
    <name type="common">Florida carpenter ant</name>
    <dbReference type="NCBI Taxonomy" id="104421"/>
    <lineage>
        <taxon>Eukaryota</taxon>
        <taxon>Metazoa</taxon>
        <taxon>Ecdysozoa</taxon>
        <taxon>Arthropoda</taxon>
        <taxon>Hexapoda</taxon>
        <taxon>Insecta</taxon>
        <taxon>Pterygota</taxon>
        <taxon>Neoptera</taxon>
        <taxon>Endopterygota</taxon>
        <taxon>Hymenoptera</taxon>
        <taxon>Apocrita</taxon>
        <taxon>Aculeata</taxon>
        <taxon>Formicoidea</taxon>
        <taxon>Formicidae</taxon>
        <taxon>Formicinae</taxon>
        <taxon>Camponotus</taxon>
    </lineage>
</organism>
<keyword evidence="7" id="KW-0675">Receptor</keyword>
<keyword evidence="4" id="KW-0552">Olfaction</keyword>
<evidence type="ECO:0000256" key="7">
    <source>
        <dbReference type="ARBA" id="ARBA00023170"/>
    </source>
</evidence>
<dbReference type="OrthoDB" id="8196465at2759"/>
<evidence type="ECO:0000256" key="1">
    <source>
        <dbReference type="ARBA" id="ARBA00004141"/>
    </source>
</evidence>
<evidence type="ECO:0000256" key="5">
    <source>
        <dbReference type="ARBA" id="ARBA00022989"/>
    </source>
</evidence>
<evidence type="ECO:0000256" key="4">
    <source>
        <dbReference type="ARBA" id="ARBA00022725"/>
    </source>
</evidence>
<keyword evidence="2" id="KW-0716">Sensory transduction</keyword>
<keyword evidence="3" id="KW-0812">Transmembrane</keyword>
<dbReference type="AlphaFoldDB" id="E2A7H7"/>
<keyword evidence="6" id="KW-0472">Membrane</keyword>
<dbReference type="InParanoid" id="E2A7H7"/>
<comment type="subcellular location">
    <subcellularLocation>
        <location evidence="1">Membrane</location>
        <topology evidence="1">Multi-pass membrane protein</topology>
    </subcellularLocation>
</comment>
<protein>
    <submittedName>
        <fullName evidence="9">Uncharacterized protein</fullName>
    </submittedName>
</protein>
<dbReference type="GO" id="GO:0016020">
    <property type="term" value="C:membrane"/>
    <property type="evidence" value="ECO:0007669"/>
    <property type="project" value="UniProtKB-SubCell"/>
</dbReference>
<dbReference type="GO" id="GO:0007165">
    <property type="term" value="P:signal transduction"/>
    <property type="evidence" value="ECO:0007669"/>
    <property type="project" value="UniProtKB-KW"/>
</dbReference>
<accession>E2A7H7</accession>
<evidence type="ECO:0000256" key="8">
    <source>
        <dbReference type="ARBA" id="ARBA00023224"/>
    </source>
</evidence>
<evidence type="ECO:0000256" key="6">
    <source>
        <dbReference type="ARBA" id="ARBA00023136"/>
    </source>
</evidence>